<dbReference type="Proteomes" id="UP000254863">
    <property type="component" value="Unassembled WGS sequence"/>
</dbReference>
<gene>
    <name evidence="1" type="ORF">NCTC11685_06857</name>
</gene>
<name>A0A7H4PMA3_9ENTR</name>
<evidence type="ECO:0000313" key="1">
    <source>
        <dbReference type="EMBL" id="STW79526.1"/>
    </source>
</evidence>
<reference evidence="1 2" key="1">
    <citation type="submission" date="2018-06" db="EMBL/GenBank/DDBJ databases">
        <authorList>
            <consortium name="Pathogen Informatics"/>
            <person name="Doyle S."/>
        </authorList>
    </citation>
    <scope>NUCLEOTIDE SEQUENCE [LARGE SCALE GENOMIC DNA]</scope>
    <source>
        <strain evidence="1 2">NCTC11685</strain>
    </source>
</reference>
<organism evidence="1 2">
    <name type="scientific">Klebsiella michiganensis</name>
    <dbReference type="NCBI Taxonomy" id="1134687"/>
    <lineage>
        <taxon>Bacteria</taxon>
        <taxon>Pseudomonadati</taxon>
        <taxon>Pseudomonadota</taxon>
        <taxon>Gammaproteobacteria</taxon>
        <taxon>Enterobacterales</taxon>
        <taxon>Enterobacteriaceae</taxon>
        <taxon>Klebsiella/Raoultella group</taxon>
        <taxon>Klebsiella</taxon>
    </lineage>
</organism>
<dbReference type="EMBL" id="UGMS01000004">
    <property type="protein sequence ID" value="STW79526.1"/>
    <property type="molecule type" value="Genomic_DNA"/>
</dbReference>
<proteinExistence type="predicted"/>
<comment type="caution">
    <text evidence="1">The sequence shown here is derived from an EMBL/GenBank/DDBJ whole genome shotgun (WGS) entry which is preliminary data.</text>
</comment>
<protein>
    <submittedName>
        <fullName evidence="1">Uncharacterized protein</fullName>
    </submittedName>
</protein>
<dbReference type="AlphaFoldDB" id="A0A7H4PMA3"/>
<accession>A0A7H4PMA3</accession>
<evidence type="ECO:0000313" key="2">
    <source>
        <dbReference type="Proteomes" id="UP000254863"/>
    </source>
</evidence>
<sequence>MFSASIPPKKTYGISFHYLDNFFWVGCIEGNGSFSIIYDKGINDDERL</sequence>